<feature type="domain" description="Myb/SANT-like DNA-binding" evidence="2">
    <location>
        <begin position="4"/>
        <end position="67"/>
    </location>
</feature>
<sequence length="175" mass="19768">MAGTDQDVERLIKLRGEKDSLFSGRRNAAQQGWEILLKEMDLSAVISPIKAAKKWENLKKTYKSCSQVAPHVLSILCVIFILHNCSVIWHNCTLHWLQDVPIDHAQVVQDCTTVRLIADELEGSEEASSMEEGTDEHTLSDYDSFSNEDESVTEIVDEELNLFQDRKSIVSTKSC</sequence>
<dbReference type="EMBL" id="JAINUF010000003">
    <property type="protein sequence ID" value="KAJ8369417.1"/>
    <property type="molecule type" value="Genomic_DNA"/>
</dbReference>
<evidence type="ECO:0000313" key="3">
    <source>
        <dbReference type="EMBL" id="KAJ8369417.1"/>
    </source>
</evidence>
<dbReference type="InterPro" id="IPR044822">
    <property type="entry name" value="Myb_DNA-bind_4"/>
</dbReference>
<gene>
    <name evidence="3" type="ORF">SKAU_G00094450</name>
</gene>
<organism evidence="3 4">
    <name type="scientific">Synaphobranchus kaupii</name>
    <name type="common">Kaup's arrowtooth eel</name>
    <dbReference type="NCBI Taxonomy" id="118154"/>
    <lineage>
        <taxon>Eukaryota</taxon>
        <taxon>Metazoa</taxon>
        <taxon>Chordata</taxon>
        <taxon>Craniata</taxon>
        <taxon>Vertebrata</taxon>
        <taxon>Euteleostomi</taxon>
        <taxon>Actinopterygii</taxon>
        <taxon>Neopterygii</taxon>
        <taxon>Teleostei</taxon>
        <taxon>Anguilliformes</taxon>
        <taxon>Synaphobranchidae</taxon>
        <taxon>Synaphobranchus</taxon>
    </lineage>
</organism>
<dbReference type="AlphaFoldDB" id="A0A9Q1FXI4"/>
<reference evidence="3" key="1">
    <citation type="journal article" date="2023" name="Science">
        <title>Genome structures resolve the early diversification of teleost fishes.</title>
        <authorList>
            <person name="Parey E."/>
            <person name="Louis A."/>
            <person name="Montfort J."/>
            <person name="Bouchez O."/>
            <person name="Roques C."/>
            <person name="Iampietro C."/>
            <person name="Lluch J."/>
            <person name="Castinel A."/>
            <person name="Donnadieu C."/>
            <person name="Desvignes T."/>
            <person name="Floi Bucao C."/>
            <person name="Jouanno E."/>
            <person name="Wen M."/>
            <person name="Mejri S."/>
            <person name="Dirks R."/>
            <person name="Jansen H."/>
            <person name="Henkel C."/>
            <person name="Chen W.J."/>
            <person name="Zahm M."/>
            <person name="Cabau C."/>
            <person name="Klopp C."/>
            <person name="Thompson A.W."/>
            <person name="Robinson-Rechavi M."/>
            <person name="Braasch I."/>
            <person name="Lecointre G."/>
            <person name="Bobe J."/>
            <person name="Postlethwait J.H."/>
            <person name="Berthelot C."/>
            <person name="Roest Crollius H."/>
            <person name="Guiguen Y."/>
        </authorList>
    </citation>
    <scope>NUCLEOTIDE SEQUENCE</scope>
    <source>
        <strain evidence="3">WJC10195</strain>
    </source>
</reference>
<dbReference type="Pfam" id="PF13837">
    <property type="entry name" value="Myb_DNA-bind_4"/>
    <property type="match status" value="1"/>
</dbReference>
<dbReference type="Proteomes" id="UP001152622">
    <property type="component" value="Chromosome 3"/>
</dbReference>
<feature type="compositionally biased region" description="Acidic residues" evidence="1">
    <location>
        <begin position="124"/>
        <end position="134"/>
    </location>
</feature>
<dbReference type="OrthoDB" id="6092753at2759"/>
<protein>
    <recommendedName>
        <fullName evidence="2">Myb/SANT-like DNA-binding domain-containing protein</fullName>
    </recommendedName>
</protein>
<comment type="caution">
    <text evidence="3">The sequence shown here is derived from an EMBL/GenBank/DDBJ whole genome shotgun (WGS) entry which is preliminary data.</text>
</comment>
<feature type="region of interest" description="Disordered" evidence="1">
    <location>
        <begin position="124"/>
        <end position="144"/>
    </location>
</feature>
<keyword evidence="4" id="KW-1185">Reference proteome</keyword>
<name>A0A9Q1FXI4_SYNKA</name>
<accession>A0A9Q1FXI4</accession>
<evidence type="ECO:0000313" key="4">
    <source>
        <dbReference type="Proteomes" id="UP001152622"/>
    </source>
</evidence>
<dbReference type="Gene3D" id="1.10.10.60">
    <property type="entry name" value="Homeodomain-like"/>
    <property type="match status" value="1"/>
</dbReference>
<evidence type="ECO:0000259" key="2">
    <source>
        <dbReference type="Pfam" id="PF13837"/>
    </source>
</evidence>
<evidence type="ECO:0000256" key="1">
    <source>
        <dbReference type="SAM" id="MobiDB-lite"/>
    </source>
</evidence>
<proteinExistence type="predicted"/>